<organism evidence="1 2">
    <name type="scientific">Leucogyrophana mollusca</name>
    <dbReference type="NCBI Taxonomy" id="85980"/>
    <lineage>
        <taxon>Eukaryota</taxon>
        <taxon>Fungi</taxon>
        <taxon>Dikarya</taxon>
        <taxon>Basidiomycota</taxon>
        <taxon>Agaricomycotina</taxon>
        <taxon>Agaricomycetes</taxon>
        <taxon>Agaricomycetidae</taxon>
        <taxon>Boletales</taxon>
        <taxon>Boletales incertae sedis</taxon>
        <taxon>Leucogyrophana</taxon>
    </lineage>
</organism>
<sequence>MYWNTRLLCRQPPVKNSSGSAQVHNDNSSSSCSFLWYACNTLHAVLVVLHVCLVGVAVRHAEHKVVVRITQKTNMLTTIVSVSLEAFYILYTALLVYITQRVSLLRSLSQWQNVTGIHDLSGAWTGLGSAFIGLWNQFDLAASPFRVVSVAAYLLGIATLHITSSSIVQFQNFNNTISASVPTTIGWPDDTSPATMTSLNWTTITSVASFVDLLAGITTVGLSNSTVYDVLSPNSGTGNATVNAIKVETRCALATGLEYIAHTNVVHLLSNNGTILERLFIPWKDQIVAHYENMENAIAFVVTTAIDASPEVLKDAVLFTHWPCEPDRNTTIGVHRPILLDPLEAYIVTCNVTFVPTHVVVDVQTNVVLASDTVQQESLSPSPRQWTTQPAGSHFIPSSLVPGIYGWVPDVFFNEEYTRSLGRHRGVCTETTHPKSCYTLSMMELNLMKLVGMNNSQATPDYDPAKSSNTTPSFTLSVDRMENAISSVLAKSMWTAGLFGKTGGGFDRATGSAVIMERVLQMRLNINWIPLSFAFAASIVLFALALQMTGIHPGALREGSALKSTGVLELIWLASRSPEVCDAVGRVQRPDIDQLRAAGMFGVRLGDIGVSKPAESKAGEGLVALGE</sequence>
<name>A0ACB8BBU1_9AGAM</name>
<accession>A0ACB8BBU1</accession>
<proteinExistence type="predicted"/>
<dbReference type="EMBL" id="MU266457">
    <property type="protein sequence ID" value="KAH7923265.1"/>
    <property type="molecule type" value="Genomic_DNA"/>
</dbReference>
<protein>
    <submittedName>
        <fullName evidence="1">Uncharacterized protein</fullName>
    </submittedName>
</protein>
<evidence type="ECO:0000313" key="1">
    <source>
        <dbReference type="EMBL" id="KAH7923265.1"/>
    </source>
</evidence>
<evidence type="ECO:0000313" key="2">
    <source>
        <dbReference type="Proteomes" id="UP000790709"/>
    </source>
</evidence>
<comment type="caution">
    <text evidence="1">The sequence shown here is derived from an EMBL/GenBank/DDBJ whole genome shotgun (WGS) entry which is preliminary data.</text>
</comment>
<gene>
    <name evidence="1" type="ORF">BV22DRAFT_1130770</name>
</gene>
<keyword evidence="2" id="KW-1185">Reference proteome</keyword>
<reference evidence="1" key="1">
    <citation type="journal article" date="2021" name="New Phytol.">
        <title>Evolutionary innovations through gain and loss of genes in the ectomycorrhizal Boletales.</title>
        <authorList>
            <person name="Wu G."/>
            <person name="Miyauchi S."/>
            <person name="Morin E."/>
            <person name="Kuo A."/>
            <person name="Drula E."/>
            <person name="Varga T."/>
            <person name="Kohler A."/>
            <person name="Feng B."/>
            <person name="Cao Y."/>
            <person name="Lipzen A."/>
            <person name="Daum C."/>
            <person name="Hundley H."/>
            <person name="Pangilinan J."/>
            <person name="Johnson J."/>
            <person name="Barry K."/>
            <person name="LaButti K."/>
            <person name="Ng V."/>
            <person name="Ahrendt S."/>
            <person name="Min B."/>
            <person name="Choi I.G."/>
            <person name="Park H."/>
            <person name="Plett J.M."/>
            <person name="Magnuson J."/>
            <person name="Spatafora J.W."/>
            <person name="Nagy L.G."/>
            <person name="Henrissat B."/>
            <person name="Grigoriev I.V."/>
            <person name="Yang Z.L."/>
            <person name="Xu J."/>
            <person name="Martin F.M."/>
        </authorList>
    </citation>
    <scope>NUCLEOTIDE SEQUENCE</scope>
    <source>
        <strain evidence="1">KUC20120723A-06</strain>
    </source>
</reference>
<dbReference type="Proteomes" id="UP000790709">
    <property type="component" value="Unassembled WGS sequence"/>
</dbReference>